<dbReference type="Gene3D" id="2.60.40.10">
    <property type="entry name" value="Immunoglobulins"/>
    <property type="match status" value="2"/>
</dbReference>
<dbReference type="Proteomes" id="UP000192247">
    <property type="component" value="Unassembled WGS sequence"/>
</dbReference>
<evidence type="ECO:0008006" key="6">
    <source>
        <dbReference type="Google" id="ProtNLM"/>
    </source>
</evidence>
<sequence>MGSSGGTGSFLPTHATPHELRVFLNGALVECCPMFVEVFPDISRILYSGIAPCALGSLVEVLINSNGAQSRGVQIEAVSPSGAVIPCEVDVDQRKSSFRASFVPRVVGEWQINVTYGREHISGSPFTCYVYDPTKIKLRTPVRYEAGRESQIAVDTKDAGWGKLNLLLELNGRKLPVTCDERGDGLYVFSFYPPHNGSLSLQLSFNDNQIKGSPFYIQVVIHPRSMPTRFWGNLCNIIYIYIYIY</sequence>
<feature type="repeat" description="Filamin" evidence="3">
    <location>
        <begin position="146"/>
        <end position="219"/>
    </location>
</feature>
<dbReference type="InterPro" id="IPR044801">
    <property type="entry name" value="Filamin"/>
</dbReference>
<dbReference type="AlphaFoldDB" id="A0A1V9XS36"/>
<gene>
    <name evidence="4" type="ORF">BIW11_07866</name>
</gene>
<evidence type="ECO:0000256" key="1">
    <source>
        <dbReference type="ARBA" id="ARBA00009238"/>
    </source>
</evidence>
<dbReference type="PANTHER" id="PTHR38537">
    <property type="entry name" value="JITTERBUG, ISOFORM N"/>
    <property type="match status" value="1"/>
</dbReference>
<evidence type="ECO:0000313" key="5">
    <source>
        <dbReference type="Proteomes" id="UP000192247"/>
    </source>
</evidence>
<feature type="repeat" description="Filamin" evidence="3">
    <location>
        <begin position="49"/>
        <end position="130"/>
    </location>
</feature>
<dbReference type="InterPro" id="IPR001298">
    <property type="entry name" value="Filamin/ABP280_rpt"/>
</dbReference>
<dbReference type="InterPro" id="IPR017868">
    <property type="entry name" value="Filamin/ABP280_repeat-like"/>
</dbReference>
<dbReference type="GO" id="GO:0030036">
    <property type="term" value="P:actin cytoskeleton organization"/>
    <property type="evidence" value="ECO:0007669"/>
    <property type="project" value="InterPro"/>
</dbReference>
<evidence type="ECO:0000256" key="2">
    <source>
        <dbReference type="ARBA" id="ARBA00022737"/>
    </source>
</evidence>
<reference evidence="4 5" key="1">
    <citation type="journal article" date="2017" name="Gigascience">
        <title>Draft genome of the honey bee ectoparasitic mite, Tropilaelaps mercedesae, is shaped by the parasitic life history.</title>
        <authorList>
            <person name="Dong X."/>
            <person name="Armstrong S.D."/>
            <person name="Xia D."/>
            <person name="Makepeace B.L."/>
            <person name="Darby A.C."/>
            <person name="Kadowaki T."/>
        </authorList>
    </citation>
    <scope>NUCLEOTIDE SEQUENCE [LARGE SCALE GENOMIC DNA]</scope>
    <source>
        <strain evidence="4">Wuxi-XJTLU</strain>
    </source>
</reference>
<accession>A0A1V9XS36</accession>
<dbReference type="SUPFAM" id="SSF81296">
    <property type="entry name" value="E set domains"/>
    <property type="match status" value="2"/>
</dbReference>
<evidence type="ECO:0000256" key="3">
    <source>
        <dbReference type="PROSITE-ProRule" id="PRU00087"/>
    </source>
</evidence>
<evidence type="ECO:0000313" key="4">
    <source>
        <dbReference type="EMBL" id="OQR76295.1"/>
    </source>
</evidence>
<dbReference type="InParanoid" id="A0A1V9XS36"/>
<protein>
    <recommendedName>
        <fullName evidence="6">Filamin-A-like</fullName>
    </recommendedName>
</protein>
<dbReference type="InterPro" id="IPR013783">
    <property type="entry name" value="Ig-like_fold"/>
</dbReference>
<keyword evidence="2" id="KW-0677">Repeat</keyword>
<organism evidence="4 5">
    <name type="scientific">Tropilaelaps mercedesae</name>
    <dbReference type="NCBI Taxonomy" id="418985"/>
    <lineage>
        <taxon>Eukaryota</taxon>
        <taxon>Metazoa</taxon>
        <taxon>Ecdysozoa</taxon>
        <taxon>Arthropoda</taxon>
        <taxon>Chelicerata</taxon>
        <taxon>Arachnida</taxon>
        <taxon>Acari</taxon>
        <taxon>Parasitiformes</taxon>
        <taxon>Mesostigmata</taxon>
        <taxon>Gamasina</taxon>
        <taxon>Dermanyssoidea</taxon>
        <taxon>Laelapidae</taxon>
        <taxon>Tropilaelaps</taxon>
    </lineage>
</organism>
<dbReference type="GO" id="GO:0051015">
    <property type="term" value="F:actin filament binding"/>
    <property type="evidence" value="ECO:0007669"/>
    <property type="project" value="InterPro"/>
</dbReference>
<dbReference type="PANTHER" id="PTHR38537:SF8">
    <property type="entry name" value="FILAMIN-A"/>
    <property type="match status" value="1"/>
</dbReference>
<comment type="similarity">
    <text evidence="1">Belongs to the filamin family.</text>
</comment>
<dbReference type="EMBL" id="MNPL01005017">
    <property type="protein sequence ID" value="OQR76295.1"/>
    <property type="molecule type" value="Genomic_DNA"/>
</dbReference>
<comment type="caution">
    <text evidence="4">The sequence shown here is derived from an EMBL/GenBank/DDBJ whole genome shotgun (WGS) entry which is preliminary data.</text>
</comment>
<dbReference type="InterPro" id="IPR014756">
    <property type="entry name" value="Ig_E-set"/>
</dbReference>
<dbReference type="OrthoDB" id="18740at2759"/>
<keyword evidence="5" id="KW-1185">Reference proteome</keyword>
<proteinExistence type="inferred from homology"/>
<dbReference type="PROSITE" id="PS50194">
    <property type="entry name" value="FILAMIN_REPEAT"/>
    <property type="match status" value="2"/>
</dbReference>
<dbReference type="Pfam" id="PF00630">
    <property type="entry name" value="Filamin"/>
    <property type="match status" value="2"/>
</dbReference>
<dbReference type="SMART" id="SM00557">
    <property type="entry name" value="IG_FLMN"/>
    <property type="match status" value="2"/>
</dbReference>
<dbReference type="STRING" id="418985.A0A1V9XS36"/>
<feature type="non-terminal residue" evidence="4">
    <location>
        <position position="245"/>
    </location>
</feature>
<name>A0A1V9XS36_9ACAR</name>